<dbReference type="GO" id="GO:0016301">
    <property type="term" value="F:kinase activity"/>
    <property type="evidence" value="ECO:0007669"/>
    <property type="project" value="UniProtKB-KW"/>
</dbReference>
<dbReference type="EMBL" id="JARAOO010000012">
    <property type="protein sequence ID" value="KAJ7948599.1"/>
    <property type="molecule type" value="Genomic_DNA"/>
</dbReference>
<gene>
    <name evidence="1" type="ORF">O6P43_029050</name>
</gene>
<dbReference type="Gene3D" id="3.80.10.10">
    <property type="entry name" value="Ribonuclease Inhibitor"/>
    <property type="match status" value="1"/>
</dbReference>
<keyword evidence="1" id="KW-0808">Transferase</keyword>
<dbReference type="InterPro" id="IPR032675">
    <property type="entry name" value="LRR_dom_sf"/>
</dbReference>
<keyword evidence="2" id="KW-1185">Reference proteome</keyword>
<organism evidence="1 2">
    <name type="scientific">Quillaja saponaria</name>
    <name type="common">Soap bark tree</name>
    <dbReference type="NCBI Taxonomy" id="32244"/>
    <lineage>
        <taxon>Eukaryota</taxon>
        <taxon>Viridiplantae</taxon>
        <taxon>Streptophyta</taxon>
        <taxon>Embryophyta</taxon>
        <taxon>Tracheophyta</taxon>
        <taxon>Spermatophyta</taxon>
        <taxon>Magnoliopsida</taxon>
        <taxon>eudicotyledons</taxon>
        <taxon>Gunneridae</taxon>
        <taxon>Pentapetalae</taxon>
        <taxon>rosids</taxon>
        <taxon>fabids</taxon>
        <taxon>Fabales</taxon>
        <taxon>Quillajaceae</taxon>
        <taxon>Quillaja</taxon>
    </lineage>
</organism>
<reference evidence="1" key="1">
    <citation type="journal article" date="2023" name="Science">
        <title>Elucidation of the pathway for biosynthesis of saponin adjuvants from the soapbark tree.</title>
        <authorList>
            <person name="Reed J."/>
            <person name="Orme A."/>
            <person name="El-Demerdash A."/>
            <person name="Owen C."/>
            <person name="Martin L.B.B."/>
            <person name="Misra R.C."/>
            <person name="Kikuchi S."/>
            <person name="Rejzek M."/>
            <person name="Martin A.C."/>
            <person name="Harkess A."/>
            <person name="Leebens-Mack J."/>
            <person name="Louveau T."/>
            <person name="Stephenson M.J."/>
            <person name="Osbourn A."/>
        </authorList>
    </citation>
    <scope>NUCLEOTIDE SEQUENCE</scope>
    <source>
        <strain evidence="1">S10</strain>
    </source>
</reference>
<protein>
    <submittedName>
        <fullName evidence="1">Leucine-rich repeat protein kinase family protein</fullName>
    </submittedName>
</protein>
<name>A0AAD7PBC9_QUISA</name>
<accession>A0AAD7PBC9</accession>
<dbReference type="SUPFAM" id="SSF52058">
    <property type="entry name" value="L domain-like"/>
    <property type="match status" value="1"/>
</dbReference>
<dbReference type="Proteomes" id="UP001163823">
    <property type="component" value="Chromosome 12"/>
</dbReference>
<keyword evidence="1" id="KW-0418">Kinase</keyword>
<evidence type="ECO:0000313" key="1">
    <source>
        <dbReference type="EMBL" id="KAJ7948599.1"/>
    </source>
</evidence>
<dbReference type="AlphaFoldDB" id="A0AAD7PBC9"/>
<dbReference type="KEGG" id="qsa:O6P43_029050"/>
<proteinExistence type="predicted"/>
<sequence>MDALQIIDMHNKKLVGSIHDFLGDLPNLMKLNLTYNSMTGSMPASLATKRHLDKSLKGNRVIGKSASIKKSGKLLMILKSLIQLSLLSFLLGNI</sequence>
<evidence type="ECO:0000313" key="2">
    <source>
        <dbReference type="Proteomes" id="UP001163823"/>
    </source>
</evidence>
<comment type="caution">
    <text evidence="1">The sequence shown here is derived from an EMBL/GenBank/DDBJ whole genome shotgun (WGS) entry which is preliminary data.</text>
</comment>